<dbReference type="Pfam" id="PF14013">
    <property type="entry name" value="MT0933_antitox"/>
    <property type="match status" value="1"/>
</dbReference>
<dbReference type="Proteomes" id="UP000334990">
    <property type="component" value="Unassembled WGS sequence"/>
</dbReference>
<dbReference type="EMBL" id="BLAD01000110">
    <property type="protein sequence ID" value="GES05740.1"/>
    <property type="molecule type" value="Genomic_DNA"/>
</dbReference>
<evidence type="ECO:0008006" key="4">
    <source>
        <dbReference type="Google" id="ProtNLM"/>
    </source>
</evidence>
<organism evidence="2 3">
    <name type="scientific">Acrocarpospora corrugata</name>
    <dbReference type="NCBI Taxonomy" id="35763"/>
    <lineage>
        <taxon>Bacteria</taxon>
        <taxon>Bacillati</taxon>
        <taxon>Actinomycetota</taxon>
        <taxon>Actinomycetes</taxon>
        <taxon>Streptosporangiales</taxon>
        <taxon>Streptosporangiaceae</taxon>
        <taxon>Acrocarpospora</taxon>
    </lineage>
</organism>
<protein>
    <recommendedName>
        <fullName evidence="4">Antitoxin</fullName>
    </recommendedName>
</protein>
<dbReference type="RefSeq" id="WP_218034752.1">
    <property type="nucleotide sequence ID" value="NZ_BAAABN010000030.1"/>
</dbReference>
<evidence type="ECO:0000256" key="1">
    <source>
        <dbReference type="SAM" id="MobiDB-lite"/>
    </source>
</evidence>
<gene>
    <name evidence="2" type="ORF">Acor_78080</name>
</gene>
<feature type="compositionally biased region" description="Basic and acidic residues" evidence="1">
    <location>
        <begin position="97"/>
        <end position="111"/>
    </location>
</feature>
<sequence length="111" mass="11803">MSFFDKVREMFGGAEGKVRNVPTQTKSTGENAMGQMRQGADNARDRAGSMKQDAQAKSSGMRDKVEDKVMDGIDSAAAAADRATGGKYTEQINRSADAARRAADKIDGEPG</sequence>
<reference evidence="2 3" key="1">
    <citation type="submission" date="2019-10" db="EMBL/GenBank/DDBJ databases">
        <title>Whole genome shotgun sequence of Acrocarpospora corrugata NBRC 13972.</title>
        <authorList>
            <person name="Ichikawa N."/>
            <person name="Kimura A."/>
            <person name="Kitahashi Y."/>
            <person name="Komaki H."/>
            <person name="Oguchi A."/>
        </authorList>
    </citation>
    <scope>NUCLEOTIDE SEQUENCE [LARGE SCALE GENOMIC DNA]</scope>
    <source>
        <strain evidence="2 3">NBRC 13972</strain>
    </source>
</reference>
<feature type="region of interest" description="Disordered" evidence="1">
    <location>
        <begin position="11"/>
        <end position="65"/>
    </location>
</feature>
<evidence type="ECO:0000313" key="3">
    <source>
        <dbReference type="Proteomes" id="UP000334990"/>
    </source>
</evidence>
<name>A0A5M3WBY0_9ACTN</name>
<evidence type="ECO:0000313" key="2">
    <source>
        <dbReference type="EMBL" id="GES05740.1"/>
    </source>
</evidence>
<dbReference type="InterPro" id="IPR028037">
    <property type="entry name" value="Antitoxin_Rv0909/MT0933"/>
</dbReference>
<dbReference type="AlphaFoldDB" id="A0A5M3WBY0"/>
<accession>A0A5M3WBY0</accession>
<feature type="compositionally biased region" description="Polar residues" evidence="1">
    <location>
        <begin position="21"/>
        <end position="30"/>
    </location>
</feature>
<keyword evidence="3" id="KW-1185">Reference proteome</keyword>
<feature type="region of interest" description="Disordered" evidence="1">
    <location>
        <begin position="78"/>
        <end position="111"/>
    </location>
</feature>
<comment type="caution">
    <text evidence="2">The sequence shown here is derived from an EMBL/GenBank/DDBJ whole genome shotgun (WGS) entry which is preliminary data.</text>
</comment>
<proteinExistence type="predicted"/>